<gene>
    <name evidence="1" type="ORF">BpHYR1_022446</name>
</gene>
<proteinExistence type="predicted"/>
<feature type="non-terminal residue" evidence="1">
    <location>
        <position position="1"/>
    </location>
</feature>
<comment type="caution">
    <text evidence="1">The sequence shown here is derived from an EMBL/GenBank/DDBJ whole genome shotgun (WGS) entry which is preliminary data.</text>
</comment>
<keyword evidence="2" id="KW-1185">Reference proteome</keyword>
<sequence>IYHKKSILIFKGINRKILVLWSHFLKPSNVSSSLQFLISRNAKLLHYLNRLKWTSFLDSPYMKT</sequence>
<reference evidence="1 2" key="1">
    <citation type="journal article" date="2018" name="Sci. Rep.">
        <title>Genomic signatures of local adaptation to the degree of environmental predictability in rotifers.</title>
        <authorList>
            <person name="Franch-Gras L."/>
            <person name="Hahn C."/>
            <person name="Garcia-Roger E.M."/>
            <person name="Carmona M.J."/>
            <person name="Serra M."/>
            <person name="Gomez A."/>
        </authorList>
    </citation>
    <scope>NUCLEOTIDE SEQUENCE [LARGE SCALE GENOMIC DNA]</scope>
    <source>
        <strain evidence="1">HYR1</strain>
    </source>
</reference>
<protein>
    <submittedName>
        <fullName evidence="1">Uncharacterized protein</fullName>
    </submittedName>
</protein>
<dbReference type="AlphaFoldDB" id="A0A3M7QIE7"/>
<accession>A0A3M7QIE7</accession>
<organism evidence="1 2">
    <name type="scientific">Brachionus plicatilis</name>
    <name type="common">Marine rotifer</name>
    <name type="synonym">Brachionus muelleri</name>
    <dbReference type="NCBI Taxonomy" id="10195"/>
    <lineage>
        <taxon>Eukaryota</taxon>
        <taxon>Metazoa</taxon>
        <taxon>Spiralia</taxon>
        <taxon>Gnathifera</taxon>
        <taxon>Rotifera</taxon>
        <taxon>Eurotatoria</taxon>
        <taxon>Monogononta</taxon>
        <taxon>Pseudotrocha</taxon>
        <taxon>Ploima</taxon>
        <taxon>Brachionidae</taxon>
        <taxon>Brachionus</taxon>
    </lineage>
</organism>
<dbReference type="EMBL" id="REGN01006124">
    <property type="protein sequence ID" value="RNA10718.1"/>
    <property type="molecule type" value="Genomic_DNA"/>
</dbReference>
<evidence type="ECO:0000313" key="2">
    <source>
        <dbReference type="Proteomes" id="UP000276133"/>
    </source>
</evidence>
<dbReference type="Proteomes" id="UP000276133">
    <property type="component" value="Unassembled WGS sequence"/>
</dbReference>
<evidence type="ECO:0000313" key="1">
    <source>
        <dbReference type="EMBL" id="RNA10718.1"/>
    </source>
</evidence>
<name>A0A3M7QIE7_BRAPC</name>